<organism evidence="3 4">
    <name type="scientific">Henosepilachna vigintioctopunctata</name>
    <dbReference type="NCBI Taxonomy" id="420089"/>
    <lineage>
        <taxon>Eukaryota</taxon>
        <taxon>Metazoa</taxon>
        <taxon>Ecdysozoa</taxon>
        <taxon>Arthropoda</taxon>
        <taxon>Hexapoda</taxon>
        <taxon>Insecta</taxon>
        <taxon>Pterygota</taxon>
        <taxon>Neoptera</taxon>
        <taxon>Endopterygota</taxon>
        <taxon>Coleoptera</taxon>
        <taxon>Polyphaga</taxon>
        <taxon>Cucujiformia</taxon>
        <taxon>Coccinelloidea</taxon>
        <taxon>Coccinellidae</taxon>
        <taxon>Epilachninae</taxon>
        <taxon>Epilachnini</taxon>
        <taxon>Henosepilachna</taxon>
    </lineage>
</organism>
<dbReference type="AlphaFoldDB" id="A0AAW1TRK4"/>
<feature type="region of interest" description="Disordered" evidence="1">
    <location>
        <begin position="67"/>
        <end position="112"/>
    </location>
</feature>
<accession>A0AAW1TRK4</accession>
<proteinExistence type="predicted"/>
<protein>
    <submittedName>
        <fullName evidence="3">Uncharacterized protein</fullName>
    </submittedName>
</protein>
<name>A0AAW1TRK4_9CUCU</name>
<sequence length="131" mass="14254">MAHLLFSGTIVMRVLTMASRGPFSNKSRPVVASVASDGPCDNRTSCLATILEKQAWDKTSMEKAIEKGIREPRQKPTGLLLTSTPNIEEAKAKSAPPPDPKKNTRKVTKALDFSSYSENDLSSFLETGVDD</sequence>
<dbReference type="Proteomes" id="UP001431783">
    <property type="component" value="Unassembled WGS sequence"/>
</dbReference>
<keyword evidence="2" id="KW-0732">Signal</keyword>
<evidence type="ECO:0000313" key="3">
    <source>
        <dbReference type="EMBL" id="KAK9872963.1"/>
    </source>
</evidence>
<feature type="chain" id="PRO_5043844852" evidence="2">
    <location>
        <begin position="19"/>
        <end position="131"/>
    </location>
</feature>
<gene>
    <name evidence="3" type="ORF">WA026_020311</name>
</gene>
<comment type="caution">
    <text evidence="3">The sequence shown here is derived from an EMBL/GenBank/DDBJ whole genome shotgun (WGS) entry which is preliminary data.</text>
</comment>
<dbReference type="EMBL" id="JARQZJ010000014">
    <property type="protein sequence ID" value="KAK9872963.1"/>
    <property type="molecule type" value="Genomic_DNA"/>
</dbReference>
<evidence type="ECO:0000313" key="4">
    <source>
        <dbReference type="Proteomes" id="UP001431783"/>
    </source>
</evidence>
<reference evidence="3 4" key="1">
    <citation type="submission" date="2023-03" db="EMBL/GenBank/DDBJ databases">
        <title>Genome insight into feeding habits of ladybird beetles.</title>
        <authorList>
            <person name="Li H.-S."/>
            <person name="Huang Y.-H."/>
            <person name="Pang H."/>
        </authorList>
    </citation>
    <scope>NUCLEOTIDE SEQUENCE [LARGE SCALE GENOMIC DNA]</scope>
    <source>
        <strain evidence="3">SYSU_2023b</strain>
        <tissue evidence="3">Whole body</tissue>
    </source>
</reference>
<feature type="signal peptide" evidence="2">
    <location>
        <begin position="1"/>
        <end position="18"/>
    </location>
</feature>
<keyword evidence="4" id="KW-1185">Reference proteome</keyword>
<evidence type="ECO:0000256" key="2">
    <source>
        <dbReference type="SAM" id="SignalP"/>
    </source>
</evidence>
<evidence type="ECO:0000256" key="1">
    <source>
        <dbReference type="SAM" id="MobiDB-lite"/>
    </source>
</evidence>